<protein>
    <submittedName>
        <fullName evidence="3">Uncharacterized protein</fullName>
    </submittedName>
</protein>
<gene>
    <name evidence="3" type="ORF">Bpfe_013079</name>
</gene>
<dbReference type="Proteomes" id="UP001233172">
    <property type="component" value="Unassembled WGS sequence"/>
</dbReference>
<evidence type="ECO:0000256" key="2">
    <source>
        <dbReference type="SAM" id="Phobius"/>
    </source>
</evidence>
<evidence type="ECO:0000313" key="3">
    <source>
        <dbReference type="EMBL" id="KAK0057561.1"/>
    </source>
</evidence>
<dbReference type="AlphaFoldDB" id="A0AAD8FBP3"/>
<reference evidence="3" key="1">
    <citation type="journal article" date="2023" name="PLoS Negl. Trop. Dis.">
        <title>A genome sequence for Biomphalaria pfeifferi, the major vector snail for the human-infecting parasite Schistosoma mansoni.</title>
        <authorList>
            <person name="Bu L."/>
            <person name="Lu L."/>
            <person name="Laidemitt M.R."/>
            <person name="Zhang S.M."/>
            <person name="Mutuku M."/>
            <person name="Mkoji G."/>
            <person name="Steinauer M."/>
            <person name="Loker E.S."/>
        </authorList>
    </citation>
    <scope>NUCLEOTIDE SEQUENCE</scope>
    <source>
        <strain evidence="3">KasaAsao</strain>
    </source>
</reference>
<feature type="transmembrane region" description="Helical" evidence="2">
    <location>
        <begin position="320"/>
        <end position="346"/>
    </location>
</feature>
<proteinExistence type="predicted"/>
<keyword evidence="4" id="KW-1185">Reference proteome</keyword>
<comment type="caution">
    <text evidence="3">The sequence shown here is derived from an EMBL/GenBank/DDBJ whole genome shotgun (WGS) entry which is preliminary data.</text>
</comment>
<evidence type="ECO:0000256" key="1">
    <source>
        <dbReference type="SAM" id="MobiDB-lite"/>
    </source>
</evidence>
<accession>A0AAD8FBP3</accession>
<feature type="compositionally biased region" description="Polar residues" evidence="1">
    <location>
        <begin position="198"/>
        <end position="211"/>
    </location>
</feature>
<feature type="non-terminal residue" evidence="3">
    <location>
        <position position="1"/>
    </location>
</feature>
<keyword evidence="2" id="KW-0472">Membrane</keyword>
<evidence type="ECO:0000313" key="4">
    <source>
        <dbReference type="Proteomes" id="UP001233172"/>
    </source>
</evidence>
<sequence>ILISPELRRVPIHSPSAAATTSSTDCSTHLLMMSSQMGTTEVQSTFSYLLSEVSSEVTNDLKTYDISSAVKTFIPSNYISSLETETSDTTIMGVTPAYSSYFSLVSSDITTSAEFGPTDVTSFELHSSRLTSSDISSLIITSGETSIIDTPRLEKTSSGLIVLSASTPMLTDVIVSDSQAHLTHSLESSSPIHMPLFTSATDPYTPSPTQSTDHHEMSASTDAASRVSTTHSASSTPTDPPQIYISKSPPPPESNARKPHFCPCSPNFVANTQFSAKQMSLMRDAIKRSLTVNKSQISAYTREKTSTWDNRPHATIIGTAGLVALGGLLTILLLPDFVAVASWAFMLTKKLIVIVK</sequence>
<keyword evidence="2" id="KW-1133">Transmembrane helix</keyword>
<organism evidence="3 4">
    <name type="scientific">Biomphalaria pfeifferi</name>
    <name type="common">Bloodfluke planorb</name>
    <name type="synonym">Freshwater snail</name>
    <dbReference type="NCBI Taxonomy" id="112525"/>
    <lineage>
        <taxon>Eukaryota</taxon>
        <taxon>Metazoa</taxon>
        <taxon>Spiralia</taxon>
        <taxon>Lophotrochozoa</taxon>
        <taxon>Mollusca</taxon>
        <taxon>Gastropoda</taxon>
        <taxon>Heterobranchia</taxon>
        <taxon>Euthyneura</taxon>
        <taxon>Panpulmonata</taxon>
        <taxon>Hygrophila</taxon>
        <taxon>Lymnaeoidea</taxon>
        <taxon>Planorbidae</taxon>
        <taxon>Biomphalaria</taxon>
    </lineage>
</organism>
<feature type="compositionally biased region" description="Polar residues" evidence="1">
    <location>
        <begin position="218"/>
        <end position="237"/>
    </location>
</feature>
<reference evidence="3" key="2">
    <citation type="submission" date="2023-04" db="EMBL/GenBank/DDBJ databases">
        <authorList>
            <person name="Bu L."/>
            <person name="Lu L."/>
            <person name="Laidemitt M.R."/>
            <person name="Zhang S.M."/>
            <person name="Mutuku M."/>
            <person name="Mkoji G."/>
            <person name="Steinauer M."/>
            <person name="Loker E.S."/>
        </authorList>
    </citation>
    <scope>NUCLEOTIDE SEQUENCE</scope>
    <source>
        <strain evidence="3">KasaAsao</strain>
        <tissue evidence="3">Whole Snail</tissue>
    </source>
</reference>
<feature type="region of interest" description="Disordered" evidence="1">
    <location>
        <begin position="197"/>
        <end position="259"/>
    </location>
</feature>
<keyword evidence="2" id="KW-0812">Transmembrane</keyword>
<dbReference type="EMBL" id="JASAOG010000054">
    <property type="protein sequence ID" value="KAK0057561.1"/>
    <property type="molecule type" value="Genomic_DNA"/>
</dbReference>
<name>A0AAD8FBP3_BIOPF</name>